<sequence length="259" mass="29167">MTLGGDVTDQEFEFSFRIANSKDLAGVDQRLTELIEGRSLTISAIDSFIIRTEKFETARYYRDGLANYFYGVLARERSSESGLVRSSTDVDAYKHRFDDAVERLGKFDRPTAEAICGLVAFHYNQFDLALRKTRSPRIARVARRFASLLGATPDTSTPRLEIDKSSLDYVLSDTEIERIITWCAIPLDGCSSQIVDEIERSLSDIPATDALKLRVIAAEHHLAAGEPARGMDHLMHLRHARALEGWCAWYRERAGNMST</sequence>
<dbReference type="EMBL" id="JAWLVV010000050">
    <property type="protein sequence ID" value="MDV7294918.1"/>
    <property type="molecule type" value="Genomic_DNA"/>
</dbReference>
<dbReference type="RefSeq" id="WP_061263156.1">
    <property type="nucleotide sequence ID" value="NZ_CP107719.1"/>
</dbReference>
<accession>A0AAE4VJ72</accession>
<evidence type="ECO:0000313" key="1">
    <source>
        <dbReference type="EMBL" id="MDV7294918.1"/>
    </source>
</evidence>
<organism evidence="1 2">
    <name type="scientific">Mycolicibacterium fortuitum</name>
    <name type="common">Mycobacterium fortuitum</name>
    <dbReference type="NCBI Taxonomy" id="1766"/>
    <lineage>
        <taxon>Bacteria</taxon>
        <taxon>Bacillati</taxon>
        <taxon>Actinomycetota</taxon>
        <taxon>Actinomycetes</taxon>
        <taxon>Mycobacteriales</taxon>
        <taxon>Mycobacteriaceae</taxon>
        <taxon>Mycolicibacterium</taxon>
    </lineage>
</organism>
<proteinExistence type="predicted"/>
<protein>
    <submittedName>
        <fullName evidence="1">Uncharacterized protein</fullName>
    </submittedName>
</protein>
<evidence type="ECO:0000313" key="2">
    <source>
        <dbReference type="Proteomes" id="UP001186041"/>
    </source>
</evidence>
<dbReference type="Proteomes" id="UP001186041">
    <property type="component" value="Unassembled WGS sequence"/>
</dbReference>
<gene>
    <name evidence="1" type="ORF">R4485_32655</name>
</gene>
<reference evidence="1" key="1">
    <citation type="submission" date="2023-10" db="EMBL/GenBank/DDBJ databases">
        <title>Mycolicibacterium fortuitum clinical isolates causing pulmonary infections in humans.</title>
        <authorList>
            <person name="Mejia-Ponce P.M."/>
            <person name="Zenteno-Cuevas R."/>
            <person name="Licona-Cassani C."/>
        </authorList>
    </citation>
    <scope>NUCLEOTIDE SEQUENCE</scope>
    <source>
        <strain evidence="1">M8</strain>
    </source>
</reference>
<name>A0AAE4VJ72_MYCFO</name>
<dbReference type="AlphaFoldDB" id="A0AAE4VJ72"/>
<comment type="caution">
    <text evidence="1">The sequence shown here is derived from an EMBL/GenBank/DDBJ whole genome shotgun (WGS) entry which is preliminary data.</text>
</comment>